<dbReference type="SMART" id="SM00091">
    <property type="entry name" value="PAS"/>
    <property type="match status" value="1"/>
</dbReference>
<keyword evidence="1" id="KW-0472">Membrane</keyword>
<accession>A0ABV2BTW2</accession>
<feature type="transmembrane region" description="Helical" evidence="1">
    <location>
        <begin position="16"/>
        <end position="37"/>
    </location>
</feature>
<evidence type="ECO:0000259" key="3">
    <source>
        <dbReference type="PROSITE" id="PS50883"/>
    </source>
</evidence>
<dbReference type="PROSITE" id="PS50112">
    <property type="entry name" value="PAS"/>
    <property type="match status" value="1"/>
</dbReference>
<sequence>MTNDNLKQQKDSQLKAIYSLFILAVMGFAILLLLQAISLSRTQINYQNELMNSVSQSILKELTQTMNTQRLKIALFLSANQKAFERQASNPKNVDEKGYIDLLHKMRNELPSSRLYTIISPSGINLLEHITGNFLPDCLEEVSETTQLGQQQRLFLHRSKSSAHYDLIQPRHPGNPQKGYIFVAFNIDFIANLLQKYQLPFQQLFLLRNDKTGFIEVSSETTTELVGTNILDQQTLADFEHSLSIPNTRWSFAIRLDPQTKSQLLNKALWQSLITWTIITLLLFFVLLSIKRNLESKYISQLELNESRKKAEILINSVVEAVFSVDRNFKITFANSSAKALLNMTTPELLGKPFPSVCELYNLQETQIQSFNRLIENFQDNQIPEYSNLTLKLPDLTHIPVAVKFALIHDNEAQVKGFAITIEDLSTAVELSKRLVYQESRDSLTGLFNRRHLEKTLSKILEHSKQGLTNSRPAIILIDLDKFQLLNTSFGFEAGDEFLKRFAILLRKSIPGNDLLSRLSSDEFAVIIKNAGDQELVSICENIKSAVRKFEFDWRGENLNVSICLGVVKIDANFSDINDVLSAADHACRLAKTKGTNITQFYETDDPEIQLRTQEVTKLTDLKKALNQNNLLLYRQAIVGIDTNNKSQQKYEILVRIKDQNDNIILPSNFIPVAEKYGFMAKIDFWVLAHTFEYLAAQGERDSALYNINLSSKTLSEKRLIAFVESLFSQFSIAPSRINFEITETSAISYLENALDFMYAMKSKGCTFSLDDFGTGLASFDYLKKLPIDFVKIDGVFVKDLASNRNDRVFVEAIHNISAQLKIKTVAEYVETEEIFNIIKDIGIDYAQGYHLQEPEYWYSISNNNG</sequence>
<feature type="domain" description="EAL" evidence="3">
    <location>
        <begin position="615"/>
        <end position="866"/>
    </location>
</feature>
<dbReference type="Pfam" id="PF00563">
    <property type="entry name" value="EAL"/>
    <property type="match status" value="1"/>
</dbReference>
<evidence type="ECO:0000313" key="6">
    <source>
        <dbReference type="Proteomes" id="UP001548189"/>
    </source>
</evidence>
<evidence type="ECO:0000313" key="5">
    <source>
        <dbReference type="EMBL" id="MET1255355.1"/>
    </source>
</evidence>
<dbReference type="InterPro" id="IPR001633">
    <property type="entry name" value="EAL_dom"/>
</dbReference>
<comment type="caution">
    <text evidence="5">The sequence shown here is derived from an EMBL/GenBank/DDBJ whole genome shotgun (WGS) entry which is preliminary data.</text>
</comment>
<feature type="domain" description="GGDEF" evidence="4">
    <location>
        <begin position="471"/>
        <end position="604"/>
    </location>
</feature>
<dbReference type="CDD" id="cd01949">
    <property type="entry name" value="GGDEF"/>
    <property type="match status" value="1"/>
</dbReference>
<dbReference type="NCBIfam" id="TIGR00254">
    <property type="entry name" value="GGDEF"/>
    <property type="match status" value="1"/>
</dbReference>
<dbReference type="CDD" id="cd00130">
    <property type="entry name" value="PAS"/>
    <property type="match status" value="1"/>
</dbReference>
<dbReference type="SUPFAM" id="SSF55073">
    <property type="entry name" value="Nucleotide cyclase"/>
    <property type="match status" value="1"/>
</dbReference>
<gene>
    <name evidence="5" type="ORF">ABVT43_09480</name>
</gene>
<reference evidence="5 6" key="1">
    <citation type="submission" date="2024-06" db="EMBL/GenBank/DDBJ databases">
        <authorList>
            <person name="Li F."/>
        </authorList>
    </citation>
    <scope>NUCLEOTIDE SEQUENCE [LARGE SCALE GENOMIC DNA]</scope>
    <source>
        <strain evidence="5 6">GXAS 311</strain>
    </source>
</reference>
<dbReference type="InterPro" id="IPR035919">
    <property type="entry name" value="EAL_sf"/>
</dbReference>
<dbReference type="PANTHER" id="PTHR44757">
    <property type="entry name" value="DIGUANYLATE CYCLASE DGCP"/>
    <property type="match status" value="1"/>
</dbReference>
<keyword evidence="6" id="KW-1185">Reference proteome</keyword>
<dbReference type="InterPro" id="IPR000014">
    <property type="entry name" value="PAS"/>
</dbReference>
<dbReference type="Proteomes" id="UP001548189">
    <property type="component" value="Unassembled WGS sequence"/>
</dbReference>
<dbReference type="PROSITE" id="PS50887">
    <property type="entry name" value="GGDEF"/>
    <property type="match status" value="1"/>
</dbReference>
<keyword evidence="1" id="KW-0812">Transmembrane</keyword>
<feature type="transmembrane region" description="Helical" evidence="1">
    <location>
        <begin position="268"/>
        <end position="290"/>
    </location>
</feature>
<evidence type="ECO:0000259" key="2">
    <source>
        <dbReference type="PROSITE" id="PS50112"/>
    </source>
</evidence>
<dbReference type="SUPFAM" id="SSF55785">
    <property type="entry name" value="PYP-like sensor domain (PAS domain)"/>
    <property type="match status" value="1"/>
</dbReference>
<dbReference type="Pfam" id="PF00990">
    <property type="entry name" value="GGDEF"/>
    <property type="match status" value="1"/>
</dbReference>
<dbReference type="SUPFAM" id="SSF141868">
    <property type="entry name" value="EAL domain-like"/>
    <property type="match status" value="1"/>
</dbReference>
<dbReference type="SMART" id="SM00267">
    <property type="entry name" value="GGDEF"/>
    <property type="match status" value="1"/>
</dbReference>
<dbReference type="Gene3D" id="3.30.70.270">
    <property type="match status" value="1"/>
</dbReference>
<dbReference type="Gene3D" id="3.20.20.450">
    <property type="entry name" value="EAL domain"/>
    <property type="match status" value="1"/>
</dbReference>
<dbReference type="InterPro" id="IPR000160">
    <property type="entry name" value="GGDEF_dom"/>
</dbReference>
<dbReference type="InterPro" id="IPR043128">
    <property type="entry name" value="Rev_trsase/Diguanyl_cyclase"/>
</dbReference>
<feature type="domain" description="PAS" evidence="2">
    <location>
        <begin position="307"/>
        <end position="362"/>
    </location>
</feature>
<dbReference type="RefSeq" id="WP_353895940.1">
    <property type="nucleotide sequence ID" value="NZ_JBEVCJ010000009.1"/>
</dbReference>
<dbReference type="PROSITE" id="PS50883">
    <property type="entry name" value="EAL"/>
    <property type="match status" value="1"/>
</dbReference>
<dbReference type="InterPro" id="IPR029787">
    <property type="entry name" value="Nucleotide_cyclase"/>
</dbReference>
<dbReference type="InterPro" id="IPR035965">
    <property type="entry name" value="PAS-like_dom_sf"/>
</dbReference>
<dbReference type="PANTHER" id="PTHR44757:SF2">
    <property type="entry name" value="BIOFILM ARCHITECTURE MAINTENANCE PROTEIN MBAA"/>
    <property type="match status" value="1"/>
</dbReference>
<dbReference type="Pfam" id="PF13426">
    <property type="entry name" value="PAS_9"/>
    <property type="match status" value="1"/>
</dbReference>
<name>A0ABV2BTW2_9GAMM</name>
<dbReference type="InterPro" id="IPR052155">
    <property type="entry name" value="Biofilm_reg_signaling"/>
</dbReference>
<dbReference type="NCBIfam" id="TIGR00229">
    <property type="entry name" value="sensory_box"/>
    <property type="match status" value="1"/>
</dbReference>
<organism evidence="5 6">
    <name type="scientific">Aliikangiella maris</name>
    <dbReference type="NCBI Taxonomy" id="3162458"/>
    <lineage>
        <taxon>Bacteria</taxon>
        <taxon>Pseudomonadati</taxon>
        <taxon>Pseudomonadota</taxon>
        <taxon>Gammaproteobacteria</taxon>
        <taxon>Oceanospirillales</taxon>
        <taxon>Pleioneaceae</taxon>
        <taxon>Aliikangiella</taxon>
    </lineage>
</organism>
<protein>
    <submittedName>
        <fullName evidence="5">EAL domain-containing protein</fullName>
    </submittedName>
</protein>
<dbReference type="EMBL" id="JBEVCJ010000009">
    <property type="protein sequence ID" value="MET1255355.1"/>
    <property type="molecule type" value="Genomic_DNA"/>
</dbReference>
<keyword evidence="1" id="KW-1133">Transmembrane helix</keyword>
<evidence type="ECO:0000259" key="4">
    <source>
        <dbReference type="PROSITE" id="PS50887"/>
    </source>
</evidence>
<proteinExistence type="predicted"/>
<dbReference type="Gene3D" id="3.30.450.20">
    <property type="entry name" value="PAS domain"/>
    <property type="match status" value="1"/>
</dbReference>
<evidence type="ECO:0000256" key="1">
    <source>
        <dbReference type="SAM" id="Phobius"/>
    </source>
</evidence>
<dbReference type="CDD" id="cd01948">
    <property type="entry name" value="EAL"/>
    <property type="match status" value="1"/>
</dbReference>
<dbReference type="SMART" id="SM00052">
    <property type="entry name" value="EAL"/>
    <property type="match status" value="1"/>
</dbReference>